<proteinExistence type="predicted"/>
<keyword evidence="3" id="KW-1185">Reference proteome</keyword>
<evidence type="ECO:0000313" key="3">
    <source>
        <dbReference type="Proteomes" id="UP000800038"/>
    </source>
</evidence>
<organism evidence="2 3">
    <name type="scientific">Clathrospora elynae</name>
    <dbReference type="NCBI Taxonomy" id="706981"/>
    <lineage>
        <taxon>Eukaryota</taxon>
        <taxon>Fungi</taxon>
        <taxon>Dikarya</taxon>
        <taxon>Ascomycota</taxon>
        <taxon>Pezizomycotina</taxon>
        <taxon>Dothideomycetes</taxon>
        <taxon>Pleosporomycetidae</taxon>
        <taxon>Pleosporales</taxon>
        <taxon>Diademaceae</taxon>
        <taxon>Clathrospora</taxon>
    </lineage>
</organism>
<name>A0A6A5SPU9_9PLEO</name>
<keyword evidence="1" id="KW-0732">Signal</keyword>
<evidence type="ECO:0000313" key="2">
    <source>
        <dbReference type="EMBL" id="KAF1942103.1"/>
    </source>
</evidence>
<feature type="chain" id="PRO_5025627571" description="Secreted protein" evidence="1">
    <location>
        <begin position="21"/>
        <end position="89"/>
    </location>
</feature>
<dbReference type="AlphaFoldDB" id="A0A6A5SPU9"/>
<dbReference type="Proteomes" id="UP000800038">
    <property type="component" value="Unassembled WGS sequence"/>
</dbReference>
<dbReference type="EMBL" id="ML976039">
    <property type="protein sequence ID" value="KAF1942103.1"/>
    <property type="molecule type" value="Genomic_DNA"/>
</dbReference>
<evidence type="ECO:0008006" key="4">
    <source>
        <dbReference type="Google" id="ProtNLM"/>
    </source>
</evidence>
<reference evidence="2" key="1">
    <citation type="journal article" date="2020" name="Stud. Mycol.">
        <title>101 Dothideomycetes genomes: a test case for predicting lifestyles and emergence of pathogens.</title>
        <authorList>
            <person name="Haridas S."/>
            <person name="Albert R."/>
            <person name="Binder M."/>
            <person name="Bloem J."/>
            <person name="Labutti K."/>
            <person name="Salamov A."/>
            <person name="Andreopoulos B."/>
            <person name="Baker S."/>
            <person name="Barry K."/>
            <person name="Bills G."/>
            <person name="Bluhm B."/>
            <person name="Cannon C."/>
            <person name="Castanera R."/>
            <person name="Culley D."/>
            <person name="Daum C."/>
            <person name="Ezra D."/>
            <person name="Gonzalez J."/>
            <person name="Henrissat B."/>
            <person name="Kuo A."/>
            <person name="Liang C."/>
            <person name="Lipzen A."/>
            <person name="Lutzoni F."/>
            <person name="Magnuson J."/>
            <person name="Mondo S."/>
            <person name="Nolan M."/>
            <person name="Ohm R."/>
            <person name="Pangilinan J."/>
            <person name="Park H.-J."/>
            <person name="Ramirez L."/>
            <person name="Alfaro M."/>
            <person name="Sun H."/>
            <person name="Tritt A."/>
            <person name="Yoshinaga Y."/>
            <person name="Zwiers L.-H."/>
            <person name="Turgeon B."/>
            <person name="Goodwin S."/>
            <person name="Spatafora J."/>
            <person name="Crous P."/>
            <person name="Grigoriev I."/>
        </authorList>
    </citation>
    <scope>NUCLEOTIDE SEQUENCE</scope>
    <source>
        <strain evidence="2">CBS 161.51</strain>
    </source>
</reference>
<accession>A0A6A5SPU9</accession>
<protein>
    <recommendedName>
        <fullName evidence="4">Secreted protein</fullName>
    </recommendedName>
</protein>
<feature type="signal peptide" evidence="1">
    <location>
        <begin position="1"/>
        <end position="20"/>
    </location>
</feature>
<evidence type="ECO:0000256" key="1">
    <source>
        <dbReference type="SAM" id="SignalP"/>
    </source>
</evidence>
<gene>
    <name evidence="2" type="ORF">EJ02DRAFT_184601</name>
</gene>
<sequence length="89" mass="10043">MQCATLPMHALVVAILSTRAKVWIVVPMIANAVPRRWGLTIYVKAWRFTAKLWAIWRNRTQSPTSALEEETSSSGVRCVHAGWAFVFSL</sequence>